<dbReference type="SUPFAM" id="SSF52799">
    <property type="entry name" value="(Phosphotyrosine protein) phosphatases II"/>
    <property type="match status" value="1"/>
</dbReference>
<evidence type="ECO:0000313" key="8">
    <source>
        <dbReference type="EMBL" id="CAF4018065.1"/>
    </source>
</evidence>
<evidence type="ECO:0000259" key="7">
    <source>
        <dbReference type="PROSITE" id="PS50056"/>
    </source>
</evidence>
<proteinExistence type="predicted"/>
<evidence type="ECO:0000256" key="1">
    <source>
        <dbReference type="ARBA" id="ARBA00013064"/>
    </source>
</evidence>
<dbReference type="PANTHER" id="PTHR46198">
    <property type="entry name" value="PROTEIN-TYROSINE-PHOSPHATASE"/>
    <property type="match status" value="1"/>
</dbReference>
<keyword evidence="3" id="KW-0378">Hydrolase</keyword>
<keyword evidence="2" id="KW-0597">Phosphoprotein</keyword>
<dbReference type="GO" id="GO:0007165">
    <property type="term" value="P:signal transduction"/>
    <property type="evidence" value="ECO:0007669"/>
    <property type="project" value="TreeGrafter"/>
</dbReference>
<dbReference type="InterPro" id="IPR000387">
    <property type="entry name" value="Tyr_Pase_dom"/>
</dbReference>
<evidence type="ECO:0000256" key="5">
    <source>
        <dbReference type="SAM" id="Phobius"/>
    </source>
</evidence>
<dbReference type="GO" id="GO:0005829">
    <property type="term" value="C:cytosol"/>
    <property type="evidence" value="ECO:0007669"/>
    <property type="project" value="TreeGrafter"/>
</dbReference>
<evidence type="ECO:0000313" key="9">
    <source>
        <dbReference type="Proteomes" id="UP000676336"/>
    </source>
</evidence>
<dbReference type="SMART" id="SM00404">
    <property type="entry name" value="PTPc_motif"/>
    <property type="match status" value="1"/>
</dbReference>
<sequence length="354" mass="39538">MLSPSATSVTNKKKGKSNIFDRFYSIQKKKDMTLIAPDKSNTKNGIDATLFWTTNFIVLSIGSILCVIIITLLAVVYWCSKQQKLSKEKSHSSELSHFTAHSINVKTPRPKEIKLFPIVPKLVQPNSLSSSILPSIENNTINGDTCSTADSSSSSTTIATKRLRKKNLLERRGSNNSLTISIAPKHRLLNSPPVDCPFDEYLQTGTRKLTVDELHQHAQDARSLYHEFWTIPTNHLEKLRLCGAGTKNRYGTIIANEHSRVKLSELPGDPLSTYINANYVNDSVEFNCAGIGRTGCFIALSNGIKQLDTEHTVDIVRILCDLRRDRGGMIQTNDQYQFVYQALSEYARTLQSSS</sequence>
<dbReference type="EMBL" id="CAJOBI010004964">
    <property type="protein sequence ID" value="CAF4018065.1"/>
    <property type="molecule type" value="Genomic_DNA"/>
</dbReference>
<dbReference type="PROSITE" id="PS50055">
    <property type="entry name" value="TYR_PHOSPHATASE_PTP"/>
    <property type="match status" value="1"/>
</dbReference>
<evidence type="ECO:0000256" key="4">
    <source>
        <dbReference type="ARBA" id="ARBA00022912"/>
    </source>
</evidence>
<gene>
    <name evidence="8" type="ORF">SMN809_LOCUS12856</name>
</gene>
<reference evidence="8" key="1">
    <citation type="submission" date="2021-02" db="EMBL/GenBank/DDBJ databases">
        <authorList>
            <person name="Nowell W R."/>
        </authorList>
    </citation>
    <scope>NUCLEOTIDE SEQUENCE</scope>
</reference>
<dbReference type="GO" id="GO:0005886">
    <property type="term" value="C:plasma membrane"/>
    <property type="evidence" value="ECO:0007669"/>
    <property type="project" value="TreeGrafter"/>
</dbReference>
<dbReference type="AlphaFoldDB" id="A0A8S2NT46"/>
<dbReference type="PANTHER" id="PTHR46198:SF4">
    <property type="entry name" value="PROTEIN-TYROSINE-PHOSPHATASE"/>
    <property type="match status" value="1"/>
</dbReference>
<dbReference type="Proteomes" id="UP000676336">
    <property type="component" value="Unassembled WGS sequence"/>
</dbReference>
<dbReference type="InterPro" id="IPR029021">
    <property type="entry name" value="Prot-tyrosine_phosphatase-like"/>
</dbReference>
<dbReference type="Pfam" id="PF00102">
    <property type="entry name" value="Y_phosphatase"/>
    <property type="match status" value="2"/>
</dbReference>
<evidence type="ECO:0000259" key="6">
    <source>
        <dbReference type="PROSITE" id="PS50055"/>
    </source>
</evidence>
<feature type="domain" description="Tyrosine specific protein phosphatases" evidence="7">
    <location>
        <begin position="289"/>
        <end position="337"/>
    </location>
</feature>
<comment type="caution">
    <text evidence="8">The sequence shown here is derived from an EMBL/GenBank/DDBJ whole genome shotgun (WGS) entry which is preliminary data.</text>
</comment>
<dbReference type="GO" id="GO:0019901">
    <property type="term" value="F:protein kinase binding"/>
    <property type="evidence" value="ECO:0007669"/>
    <property type="project" value="TreeGrafter"/>
</dbReference>
<organism evidence="8 9">
    <name type="scientific">Rotaria magnacalcarata</name>
    <dbReference type="NCBI Taxonomy" id="392030"/>
    <lineage>
        <taxon>Eukaryota</taxon>
        <taxon>Metazoa</taxon>
        <taxon>Spiralia</taxon>
        <taxon>Gnathifera</taxon>
        <taxon>Rotifera</taxon>
        <taxon>Eurotatoria</taxon>
        <taxon>Bdelloidea</taxon>
        <taxon>Philodinida</taxon>
        <taxon>Philodinidae</taxon>
        <taxon>Rotaria</taxon>
    </lineage>
</organism>
<dbReference type="GO" id="GO:0004725">
    <property type="term" value="F:protein tyrosine phosphatase activity"/>
    <property type="evidence" value="ECO:0007669"/>
    <property type="project" value="UniProtKB-EC"/>
</dbReference>
<keyword evidence="5" id="KW-0472">Membrane</keyword>
<evidence type="ECO:0000256" key="2">
    <source>
        <dbReference type="ARBA" id="ARBA00022553"/>
    </source>
</evidence>
<feature type="transmembrane region" description="Helical" evidence="5">
    <location>
        <begin position="56"/>
        <end position="79"/>
    </location>
</feature>
<dbReference type="InterPro" id="IPR008356">
    <property type="entry name" value="Tyr_Pase_KIM-con"/>
</dbReference>
<dbReference type="InterPro" id="IPR000242">
    <property type="entry name" value="PTP_cat"/>
</dbReference>
<dbReference type="InterPro" id="IPR003595">
    <property type="entry name" value="Tyr_Pase_cat"/>
</dbReference>
<protein>
    <recommendedName>
        <fullName evidence="1">protein-tyrosine-phosphatase</fullName>
        <ecNumber evidence="1">3.1.3.48</ecNumber>
    </recommendedName>
</protein>
<keyword evidence="4" id="KW-0904">Protein phosphatase</keyword>
<dbReference type="GO" id="GO:0030054">
    <property type="term" value="C:cell junction"/>
    <property type="evidence" value="ECO:0007669"/>
    <property type="project" value="TreeGrafter"/>
</dbReference>
<accession>A0A8S2NT46</accession>
<keyword evidence="5" id="KW-0812">Transmembrane</keyword>
<dbReference type="PROSITE" id="PS50056">
    <property type="entry name" value="TYR_PHOSPHATASE_2"/>
    <property type="match status" value="1"/>
</dbReference>
<name>A0A8S2NT46_9BILA</name>
<dbReference type="EC" id="3.1.3.48" evidence="1"/>
<feature type="domain" description="Tyrosine-protein phosphatase" evidence="6">
    <location>
        <begin position="268"/>
        <end position="346"/>
    </location>
</feature>
<evidence type="ECO:0000256" key="3">
    <source>
        <dbReference type="ARBA" id="ARBA00022801"/>
    </source>
</evidence>
<dbReference type="Gene3D" id="3.90.190.10">
    <property type="entry name" value="Protein tyrosine phosphatase superfamily"/>
    <property type="match status" value="2"/>
</dbReference>
<dbReference type="SMART" id="SM00194">
    <property type="entry name" value="PTPc"/>
    <property type="match status" value="1"/>
</dbReference>
<keyword evidence="5" id="KW-1133">Transmembrane helix</keyword>